<dbReference type="InterPro" id="IPR014582">
    <property type="entry name" value="UCP033535_lipo"/>
</dbReference>
<comment type="caution">
    <text evidence="1">The sequence shown here is derived from an EMBL/GenBank/DDBJ whole genome shotgun (WGS) entry which is preliminary data.</text>
</comment>
<name>A0A919V8E2_9ACTN</name>
<dbReference type="AlphaFoldDB" id="A0A919V8E2"/>
<dbReference type="Proteomes" id="UP000655287">
    <property type="component" value="Unassembled WGS sequence"/>
</dbReference>
<keyword evidence="2" id="KW-1185">Reference proteome</keyword>
<keyword evidence="1" id="KW-0449">Lipoprotein</keyword>
<dbReference type="Pfam" id="PF10054">
    <property type="entry name" value="DUF2291"/>
    <property type="match status" value="1"/>
</dbReference>
<dbReference type="Gene3D" id="1.10.10.1260">
    <property type="entry name" value="Envelope glycoprotein gp160, DUF2291, helical domain"/>
    <property type="match status" value="1"/>
</dbReference>
<dbReference type="InterPro" id="IPR036215">
    <property type="entry name" value="TM0957-like_sf"/>
</dbReference>
<dbReference type="EMBL" id="BOOU01000093">
    <property type="protein sequence ID" value="GII81270.1"/>
    <property type="molecule type" value="Genomic_DNA"/>
</dbReference>
<sequence>MLAGIVAVAGCSGVPGVYVVESAASDAAQDGAFDAAKYAAGIWSAKVVPTVLAKAADAEAVVKAVKADPEEAGQKYGRRTGTGGPYAVMVKGTGKVLSVARSSGAGRIEVDLAPADGKPDLGIAIGPVFLGTALRDAVGFIDFGQFTNQVDYASAATALNTQARLRVVAPARLDGAEGKKVAFAGAFQLLDPKNIVVTPVSLELS</sequence>
<organism evidence="1 2">
    <name type="scientific">Sphaerisporangium rufum</name>
    <dbReference type="NCBI Taxonomy" id="1381558"/>
    <lineage>
        <taxon>Bacteria</taxon>
        <taxon>Bacillati</taxon>
        <taxon>Actinomycetota</taxon>
        <taxon>Actinomycetes</taxon>
        <taxon>Streptosporangiales</taxon>
        <taxon>Streptosporangiaceae</taxon>
        <taxon>Sphaerisporangium</taxon>
    </lineage>
</organism>
<protein>
    <submittedName>
        <fullName evidence="1">Lipoprotein</fullName>
    </submittedName>
</protein>
<accession>A0A919V8E2</accession>
<dbReference type="SUPFAM" id="SSF141318">
    <property type="entry name" value="TM0957-like"/>
    <property type="match status" value="1"/>
</dbReference>
<evidence type="ECO:0000313" key="2">
    <source>
        <dbReference type="Proteomes" id="UP000655287"/>
    </source>
</evidence>
<reference evidence="1" key="1">
    <citation type="submission" date="2021-01" db="EMBL/GenBank/DDBJ databases">
        <title>Whole genome shotgun sequence of Sphaerisporangium rufum NBRC 109079.</title>
        <authorList>
            <person name="Komaki H."/>
            <person name="Tamura T."/>
        </authorList>
    </citation>
    <scope>NUCLEOTIDE SEQUENCE</scope>
    <source>
        <strain evidence="1">NBRC 109079</strain>
    </source>
</reference>
<dbReference type="RefSeq" id="WP_203993280.1">
    <property type="nucleotide sequence ID" value="NZ_BOOU01000093.1"/>
</dbReference>
<dbReference type="Gene3D" id="2.40.50.420">
    <property type="entry name" value="Envelope glycoprotein gp160, DUF2291, alpha/beta domain"/>
    <property type="match status" value="1"/>
</dbReference>
<evidence type="ECO:0000313" key="1">
    <source>
        <dbReference type="EMBL" id="GII81270.1"/>
    </source>
</evidence>
<dbReference type="PIRSF" id="PIRSF033535">
    <property type="entry name" value="UCP033535_plp"/>
    <property type="match status" value="1"/>
</dbReference>
<proteinExistence type="predicted"/>
<gene>
    <name evidence="1" type="ORF">Sru01_62520</name>
</gene>